<dbReference type="FunFam" id="1.25.40.10:FF:000584">
    <property type="entry name" value="Pentatricopeptide repeat-containing protein"/>
    <property type="match status" value="1"/>
</dbReference>
<dbReference type="InterPro" id="IPR046960">
    <property type="entry name" value="PPR_At4g14850-like_plant"/>
</dbReference>
<evidence type="ECO:0008006" key="5">
    <source>
        <dbReference type="Google" id="ProtNLM"/>
    </source>
</evidence>
<feature type="repeat" description="PPR" evidence="2">
    <location>
        <begin position="119"/>
        <end position="153"/>
    </location>
</feature>
<dbReference type="InterPro" id="IPR046848">
    <property type="entry name" value="E_motif"/>
</dbReference>
<dbReference type="FunFam" id="1.25.40.10:FF:000196">
    <property type="entry name" value="Pentatricopeptide repeat-containing protein At4g14850"/>
    <property type="match status" value="1"/>
</dbReference>
<dbReference type="InterPro" id="IPR011990">
    <property type="entry name" value="TPR-like_helical_dom_sf"/>
</dbReference>
<keyword evidence="4" id="KW-1185">Reference proteome</keyword>
<dbReference type="Pfam" id="PF13041">
    <property type="entry name" value="PPR_2"/>
    <property type="match status" value="1"/>
</dbReference>
<dbReference type="Proteomes" id="UP001642360">
    <property type="component" value="Unassembled WGS sequence"/>
</dbReference>
<reference evidence="3 4" key="1">
    <citation type="submission" date="2024-02" db="EMBL/GenBank/DDBJ databases">
        <authorList>
            <person name="Vignale AGUSTIN F."/>
            <person name="Sosa J E."/>
            <person name="Modenutti C."/>
        </authorList>
    </citation>
    <scope>NUCLEOTIDE SEQUENCE [LARGE SCALE GENOMIC DNA]</scope>
</reference>
<feature type="repeat" description="PPR" evidence="2">
    <location>
        <begin position="392"/>
        <end position="422"/>
    </location>
</feature>
<gene>
    <name evidence="3" type="ORF">ILEXP_LOCUS37357</name>
</gene>
<dbReference type="PANTHER" id="PTHR47926">
    <property type="entry name" value="PENTATRICOPEPTIDE REPEAT-CONTAINING PROTEIN"/>
    <property type="match status" value="1"/>
</dbReference>
<dbReference type="FunFam" id="1.25.40.10:FF:001369">
    <property type="entry name" value="Pentatricopeptide repeat-containing protein At3g05340"/>
    <property type="match status" value="1"/>
</dbReference>
<accession>A0ABC8TG74</accession>
<name>A0ABC8TG74_9AQUA</name>
<feature type="repeat" description="PPR" evidence="2">
    <location>
        <begin position="322"/>
        <end position="356"/>
    </location>
</feature>
<dbReference type="PANTHER" id="PTHR47926:SF374">
    <property type="entry name" value="PENTATRICOPEPTIDE REPEAT-CONTAINING PROTEIN"/>
    <property type="match status" value="1"/>
</dbReference>
<dbReference type="PROSITE" id="PS51375">
    <property type="entry name" value="PPR"/>
    <property type="match status" value="5"/>
</dbReference>
<sequence>MKTRWVFQKLSPHLPNWASSLIFPFKPSTSRHPSSETTRFVLNHVDITLLLSICGREGYLHLGTSLHASILKNPEFLGLSNPFTYRNAQVVWNSLLSMYCKCAELWAAAKVFDQMPMKDTISGNSMISGLLRNGELEMGFKYFKRMCDSYTYPIDHASLTTVLSACDGPDLHYVNKMIHGLVFLNGYEGHISVGNALVTSYFKCECFDLGRQVFDEMIEKNVITWTAVITSLTQNEFYEKSLELFVKMRRGLVEPNFLTYLSALLACSGMQALREGCQIHGLCSKLGIQSDLCVESALMDMYSKCGSVEDAWQIFESAEVLDEVSLTVILVGFTQNGFKEEAIQIFVKMVKEGMEIDANMVSAILGVFGIDTSLALGKQIHTLVIKRGFISNPFVSNGLINMYSKCGDLQESLRVFDRMHPRNLISWNSMIAAFARHGNGIKALQLYEEMRFEGVEPTDVTFLSLLHACSHIGLVDKGMEFLESMDRVYGISPRMEHYACVVDMLGRAGLLNEAKVFIEGLPVKPGILVWQALIGACSFRGDSEMGKYAADQLFLSAPDSPAPYILMANIYSSEGRWKDRARTIRRMKEMGVVKETAVSWIEIEKEVHSFVVADQIHPQGERIYGVLLELFRHMQDEGYVPDKRFILFCLDEKDGVSMCY</sequence>
<proteinExistence type="predicted"/>
<dbReference type="FunFam" id="1.25.40.10:FF:000031">
    <property type="entry name" value="Pentatricopeptide repeat-containing protein mitochondrial"/>
    <property type="match status" value="1"/>
</dbReference>
<evidence type="ECO:0000256" key="2">
    <source>
        <dbReference type="PROSITE-ProRule" id="PRU00708"/>
    </source>
</evidence>
<feature type="repeat" description="PPR" evidence="2">
    <location>
        <begin position="423"/>
        <end position="457"/>
    </location>
</feature>
<organism evidence="3 4">
    <name type="scientific">Ilex paraguariensis</name>
    <name type="common">yerba mate</name>
    <dbReference type="NCBI Taxonomy" id="185542"/>
    <lineage>
        <taxon>Eukaryota</taxon>
        <taxon>Viridiplantae</taxon>
        <taxon>Streptophyta</taxon>
        <taxon>Embryophyta</taxon>
        <taxon>Tracheophyta</taxon>
        <taxon>Spermatophyta</taxon>
        <taxon>Magnoliopsida</taxon>
        <taxon>eudicotyledons</taxon>
        <taxon>Gunneridae</taxon>
        <taxon>Pentapetalae</taxon>
        <taxon>asterids</taxon>
        <taxon>campanulids</taxon>
        <taxon>Aquifoliales</taxon>
        <taxon>Aquifoliaceae</taxon>
        <taxon>Ilex</taxon>
    </lineage>
</organism>
<evidence type="ECO:0000313" key="3">
    <source>
        <dbReference type="EMBL" id="CAK9168026.1"/>
    </source>
</evidence>
<dbReference type="Gene3D" id="1.25.40.10">
    <property type="entry name" value="Tetratricopeptide repeat domain"/>
    <property type="match status" value="4"/>
</dbReference>
<comment type="caution">
    <text evidence="3">The sequence shown here is derived from an EMBL/GenBank/DDBJ whole genome shotgun (WGS) entry which is preliminary data.</text>
</comment>
<dbReference type="NCBIfam" id="TIGR00756">
    <property type="entry name" value="PPR"/>
    <property type="match status" value="2"/>
</dbReference>
<protein>
    <recommendedName>
        <fullName evidence="5">Pentatricopeptide repeat-containing protein At3g05340</fullName>
    </recommendedName>
</protein>
<keyword evidence="1" id="KW-0677">Repeat</keyword>
<dbReference type="EMBL" id="CAUOFW020004991">
    <property type="protein sequence ID" value="CAK9168026.1"/>
    <property type="molecule type" value="Genomic_DNA"/>
</dbReference>
<evidence type="ECO:0000313" key="4">
    <source>
        <dbReference type="Proteomes" id="UP001642360"/>
    </source>
</evidence>
<dbReference type="Pfam" id="PF01535">
    <property type="entry name" value="PPR"/>
    <property type="match status" value="7"/>
</dbReference>
<evidence type="ECO:0000256" key="1">
    <source>
        <dbReference type="ARBA" id="ARBA00022737"/>
    </source>
</evidence>
<dbReference type="InterPro" id="IPR002885">
    <property type="entry name" value="PPR_rpt"/>
</dbReference>
<dbReference type="AlphaFoldDB" id="A0ABC8TG74"/>
<dbReference type="Pfam" id="PF20431">
    <property type="entry name" value="E_motif"/>
    <property type="match status" value="1"/>
</dbReference>
<feature type="repeat" description="PPR" evidence="2">
    <location>
        <begin position="221"/>
        <end position="255"/>
    </location>
</feature>